<dbReference type="PANTHER" id="PTHR14885">
    <property type="entry name" value="CILIA- AND FLAGELLA-ASSOCIATED PROTEIN 43-RELATED"/>
    <property type="match status" value="1"/>
</dbReference>
<gene>
    <name evidence="12" type="ORF">Rsub_03688</name>
</gene>
<organism evidence="12 13">
    <name type="scientific">Raphidocelis subcapitata</name>
    <dbReference type="NCBI Taxonomy" id="307507"/>
    <lineage>
        <taxon>Eukaryota</taxon>
        <taxon>Viridiplantae</taxon>
        <taxon>Chlorophyta</taxon>
        <taxon>core chlorophytes</taxon>
        <taxon>Chlorophyceae</taxon>
        <taxon>CS clade</taxon>
        <taxon>Sphaeropleales</taxon>
        <taxon>Selenastraceae</taxon>
        <taxon>Raphidocelis</taxon>
    </lineage>
</organism>
<dbReference type="Pfam" id="PF00400">
    <property type="entry name" value="WD40"/>
    <property type="match status" value="1"/>
</dbReference>
<evidence type="ECO:0000256" key="1">
    <source>
        <dbReference type="ARBA" id="ARBA00004138"/>
    </source>
</evidence>
<evidence type="ECO:0000256" key="6">
    <source>
        <dbReference type="ARBA" id="ARBA00023054"/>
    </source>
</evidence>
<reference evidence="12 13" key="1">
    <citation type="journal article" date="2018" name="Sci. Rep.">
        <title>Raphidocelis subcapitata (=Pseudokirchneriella subcapitata) provides an insight into genome evolution and environmental adaptations in the Sphaeropleales.</title>
        <authorList>
            <person name="Suzuki S."/>
            <person name="Yamaguchi H."/>
            <person name="Nakajima N."/>
            <person name="Kawachi M."/>
        </authorList>
    </citation>
    <scope>NUCLEOTIDE SEQUENCE [LARGE SCALE GENOMIC DNA]</scope>
    <source>
        <strain evidence="12 13">NIES-35</strain>
    </source>
</reference>
<dbReference type="Gene3D" id="2.130.10.10">
    <property type="entry name" value="YVTN repeat-like/Quinoprotein amine dehydrogenase"/>
    <property type="match status" value="3"/>
</dbReference>
<keyword evidence="5" id="KW-0677">Repeat</keyword>
<dbReference type="GO" id="GO:0005930">
    <property type="term" value="C:axoneme"/>
    <property type="evidence" value="ECO:0007669"/>
    <property type="project" value="TreeGrafter"/>
</dbReference>
<keyword evidence="7" id="KW-0206">Cytoskeleton</keyword>
<dbReference type="GO" id="GO:0060271">
    <property type="term" value="P:cilium assembly"/>
    <property type="evidence" value="ECO:0007669"/>
    <property type="project" value="TreeGrafter"/>
</dbReference>
<dbReference type="PANTHER" id="PTHR14885:SF1">
    <property type="entry name" value="CILIA- AND FLAGELLA-ASSOCIATED PROTEIN 43"/>
    <property type="match status" value="1"/>
</dbReference>
<keyword evidence="8" id="KW-0966">Cell projection</keyword>
<keyword evidence="4 9" id="KW-0853">WD repeat</keyword>
<dbReference type="SUPFAM" id="SSF50952">
    <property type="entry name" value="Soluble quinoprotein glucose dehydrogenase"/>
    <property type="match status" value="1"/>
</dbReference>
<feature type="region of interest" description="Disordered" evidence="11">
    <location>
        <begin position="1813"/>
        <end position="1843"/>
    </location>
</feature>
<feature type="region of interest" description="Disordered" evidence="11">
    <location>
        <begin position="990"/>
        <end position="1058"/>
    </location>
</feature>
<dbReference type="Proteomes" id="UP000247498">
    <property type="component" value="Unassembled WGS sequence"/>
</dbReference>
<keyword evidence="3" id="KW-0963">Cytoplasm</keyword>
<keyword evidence="13" id="KW-1185">Reference proteome</keyword>
<dbReference type="InterPro" id="IPR011047">
    <property type="entry name" value="Quinoprotein_ADH-like_sf"/>
</dbReference>
<proteinExistence type="predicted"/>
<dbReference type="STRING" id="307507.A0A2V0NT74"/>
<dbReference type="SUPFAM" id="SSF50998">
    <property type="entry name" value="Quinoprotein alcohol dehydrogenase-like"/>
    <property type="match status" value="1"/>
</dbReference>
<keyword evidence="12" id="KW-0282">Flagellum</keyword>
<feature type="compositionally biased region" description="Pro residues" evidence="11">
    <location>
        <begin position="1481"/>
        <end position="1496"/>
    </location>
</feature>
<dbReference type="InterPro" id="IPR001680">
    <property type="entry name" value="WD40_rpt"/>
</dbReference>
<dbReference type="PROSITE" id="PS50082">
    <property type="entry name" value="WD_REPEATS_2"/>
    <property type="match status" value="1"/>
</dbReference>
<feature type="compositionally biased region" description="Low complexity" evidence="11">
    <location>
        <begin position="713"/>
        <end position="726"/>
    </location>
</feature>
<keyword evidence="6 10" id="KW-0175">Coiled coil</keyword>
<feature type="coiled-coil region" evidence="10">
    <location>
        <begin position="1709"/>
        <end position="1809"/>
    </location>
</feature>
<feature type="region of interest" description="Disordered" evidence="11">
    <location>
        <begin position="1475"/>
        <end position="1503"/>
    </location>
</feature>
<feature type="repeat" description="WD" evidence="9">
    <location>
        <begin position="377"/>
        <end position="410"/>
    </location>
</feature>
<name>A0A2V0NT74_9CHLO</name>
<dbReference type="InParanoid" id="A0A2V0NT74"/>
<evidence type="ECO:0000256" key="10">
    <source>
        <dbReference type="SAM" id="Coils"/>
    </source>
</evidence>
<dbReference type="OrthoDB" id="535167at2759"/>
<evidence type="ECO:0000256" key="7">
    <source>
        <dbReference type="ARBA" id="ARBA00023212"/>
    </source>
</evidence>
<feature type="coiled-coil region" evidence="10">
    <location>
        <begin position="1122"/>
        <end position="1149"/>
    </location>
</feature>
<keyword evidence="12" id="KW-0969">Cilium</keyword>
<feature type="compositionally biased region" description="Low complexity" evidence="11">
    <location>
        <begin position="802"/>
        <end position="812"/>
    </location>
</feature>
<evidence type="ECO:0000256" key="2">
    <source>
        <dbReference type="ARBA" id="ARBA00004245"/>
    </source>
</evidence>
<dbReference type="SMART" id="SM00320">
    <property type="entry name" value="WD40"/>
    <property type="match status" value="5"/>
</dbReference>
<evidence type="ECO:0000256" key="5">
    <source>
        <dbReference type="ARBA" id="ARBA00022737"/>
    </source>
</evidence>
<evidence type="ECO:0000256" key="11">
    <source>
        <dbReference type="SAM" id="MobiDB-lite"/>
    </source>
</evidence>
<feature type="region of interest" description="Disordered" evidence="11">
    <location>
        <begin position="713"/>
        <end position="742"/>
    </location>
</feature>
<evidence type="ECO:0000256" key="8">
    <source>
        <dbReference type="ARBA" id="ARBA00023273"/>
    </source>
</evidence>
<evidence type="ECO:0000313" key="13">
    <source>
        <dbReference type="Proteomes" id="UP000247498"/>
    </source>
</evidence>
<sequence>MGALTTTWACGLDPAHISWASPHEAVWRCGNALVLHDTLTQHQRLLVGPGHGIRCFAANSAAGVLAIAEEGPSPRVWVHRASDLQLLATLPERAELEFTALAFSGDGELLAVASGAPGASLAVWQWRKEQLLASAPLEAPVGGAGFHPADAGLLVTYQLPGSRSGGEGARAAQLWRLERQWAGHSLAPGSRFQPSCGGRVACHAWAPEGLYVGCDSGVVVLIDHESGRELASTREAAAAAAGGDADNDAGGAAARSSSEATAGPRVGGGIVSIAVNADAVVVCGGRLAGGAGSSGPPPLLRWYRRGGEGRGPAMALAGEVPGTAGAACVALCGQAPRNVLVAMRDGCALLMSPLPPAAAPVGGAAQPAAVPSVEPLADCHAGSVMGLARLPGAAGRVLSAGEDGSLRLWDAAGGGQLVGRRDCPGAALTSLAAAARAPLAAVGSAAGVLRLVSTADGRLPLVWRGRIARHAVAAVAFSQSGGVLAAACRGGGAARDCIAFLSVARAGQRAGEAVQLLGYTDCGDGVLSMAWAQQSSDGGGSSDDQGPLTVSLAGGAVMLLRPPTGPAPLAVAENGSGGGGGEAAAELLMRLPLEALQARVAAVPAPLACIAAGWAAEGGAGSKALWVAGHSAAGRQLQRFVLPPDLPAPPPLEKGGALPRPSQLLRPVATSLPHAKRGTALALSPCGGFIATAGGDGSLAICDAANLRGGGEEAVAAREAAPAEEGSGQEEPVAPHPHPLAGEAGSGALATLCFDASGGWLASGAGDGSLFLHHTPGAAGSAAAADDAAAVAVAAAEGAAAAEPVAGEGAPGVDDTPDDGLEPLLPQRLAGAAREAEALRGAAVREETAARLRQLQARLAALLERNAAAPVDQRLSQEEVIVDVGRLQELRAEADAEAAALHARLSEAVARDEILAARIKERHWDSLEVKPKAVTGIISHREVWNFPLPRPEPGGGAFAAVAAHRREELLQQAEAAAAAVAAAAAAATGGRDSFTGQQPGRDSPGAAAAAAAVEPATQQPAASAPEPPADQQQQAQQPAAAAPTPAGGGSAGPAAAAAGGLPREVAEALYAGRPIPPAQLLYGEREVTTIERKRAQAVICRRIARELKAAFNSELDALSRRKRADADRVADANTRLDDLEREISKLALAGEAEGNGDAAAAAAAGHGQGQGQGQAGGEADGAGAGPAARVVVRWADVEDLEEWLFKVKPEEMVASKYLSPEDRARAAAAEAAEADARRRAASDDASARALDEMMGGSLVRPSDAVADLAAERPDWMNGNPQSFTEEQLREYREYQAKEKAAIEERVKRRAAMEQERRALQAAAFDDALAALAQRRLGVLSETCSLEGRAARLEADAAAAAAASEEEEAAAAALADAARQRGAHIERELSDARAVLALQQDRAAAAHSEERAADRTFRREFHEFNGDPAAAGRLAQLYRQRLSQPAAEGSAAAAAAPGQLVWPAAAQAGASPRAAAAAAAAAPPPPPLLDPPPPQVLPLPESARPEGVDEAAWERFAEIRSARAALELRARDASASAARAARTVAALEARAAAAAADADAAAARAEAIRAARRAACEDVEVRLRLRAGQVEAEPAGVSASLPGAVLVPADAIEALNGVVREKGRAKLELLGRIKDFKKGIYALQWENRRVEMEAEDVASLARELQLLHVTKDFQRLVKAGPGAKSNAAGKEVASLEALLRTRGQLHAKRVEEGRRQLQRLERDVEAKAAQNAEARARTGLGGGVESHLAGLERLLQEQARLQEAAADAREEPHERRMRSTVIARKLRDIASAQDDRIAALRAELARLEARSFPRFPEPGAAAAAGGGAEAGRAAARGAGPDGRG</sequence>
<evidence type="ECO:0000256" key="9">
    <source>
        <dbReference type="PROSITE-ProRule" id="PRU00221"/>
    </source>
</evidence>
<accession>A0A2V0NT74</accession>
<evidence type="ECO:0000256" key="3">
    <source>
        <dbReference type="ARBA" id="ARBA00022490"/>
    </source>
</evidence>
<evidence type="ECO:0000256" key="4">
    <source>
        <dbReference type="ARBA" id="ARBA00022574"/>
    </source>
</evidence>
<feature type="compositionally biased region" description="Low complexity" evidence="11">
    <location>
        <begin position="1006"/>
        <end position="1045"/>
    </location>
</feature>
<dbReference type="InterPro" id="IPR011041">
    <property type="entry name" value="Quinoprot_gluc/sorb_DH_b-prop"/>
</dbReference>
<protein>
    <submittedName>
        <fullName evidence="12">Cilia-and flagella-associated protein</fullName>
    </submittedName>
</protein>
<feature type="region of interest" description="Disordered" evidence="11">
    <location>
        <begin position="233"/>
        <end position="263"/>
    </location>
</feature>
<evidence type="ECO:0000313" key="12">
    <source>
        <dbReference type="EMBL" id="GBF90834.1"/>
    </source>
</evidence>
<comment type="caution">
    <text evidence="12">The sequence shown here is derived from an EMBL/GenBank/DDBJ whole genome shotgun (WGS) entry which is preliminary data.</text>
</comment>
<dbReference type="Pfam" id="PF25828">
    <property type="entry name" value="CC_Cfap43"/>
    <property type="match status" value="3"/>
</dbReference>
<feature type="region of interest" description="Disordered" evidence="11">
    <location>
        <begin position="802"/>
        <end position="821"/>
    </location>
</feature>
<feature type="region of interest" description="Disordered" evidence="11">
    <location>
        <begin position="1159"/>
        <end position="1183"/>
    </location>
</feature>
<feature type="compositionally biased region" description="Gly residues" evidence="11">
    <location>
        <begin position="1166"/>
        <end position="1183"/>
    </location>
</feature>
<dbReference type="InterPro" id="IPR015943">
    <property type="entry name" value="WD40/YVTN_repeat-like_dom_sf"/>
</dbReference>
<comment type="subcellular location">
    <subcellularLocation>
        <location evidence="1">Cell projection</location>
        <location evidence="1">Cilium</location>
    </subcellularLocation>
    <subcellularLocation>
        <location evidence="2">Cytoplasm</location>
        <location evidence="2">Cytoskeleton</location>
    </subcellularLocation>
</comment>
<dbReference type="EMBL" id="BDRX01000020">
    <property type="protein sequence ID" value="GBF90834.1"/>
    <property type="molecule type" value="Genomic_DNA"/>
</dbReference>